<proteinExistence type="predicted"/>
<protein>
    <recommendedName>
        <fullName evidence="3">Peroxidase-related enzyme</fullName>
    </recommendedName>
</protein>
<name>I4YNH0_9HYPH</name>
<dbReference type="PANTHER" id="PTHR35446:SF2">
    <property type="entry name" value="CARBOXYMUCONOLACTONE DECARBOXYLASE-LIKE DOMAIN-CONTAINING PROTEIN"/>
    <property type="match status" value="1"/>
</dbReference>
<accession>I4YNH0</accession>
<dbReference type="Gene3D" id="1.20.1290.10">
    <property type="entry name" value="AhpD-like"/>
    <property type="match status" value="1"/>
</dbReference>
<evidence type="ECO:0008006" key="3">
    <source>
        <dbReference type="Google" id="ProtNLM"/>
    </source>
</evidence>
<dbReference type="HOGENOM" id="CLU_118147_0_0_5"/>
<dbReference type="InterPro" id="IPR029032">
    <property type="entry name" value="AhpD-like"/>
</dbReference>
<keyword evidence="2" id="KW-1185">Reference proteome</keyword>
<dbReference type="RefSeq" id="WP_009493971.1">
    <property type="nucleotide sequence ID" value="NZ_CP141048.1"/>
</dbReference>
<dbReference type="AlphaFoldDB" id="I4YNH0"/>
<dbReference type="STRING" id="864069.MicloDRAFT_00062390"/>
<sequence>MFLQTIDEENATGKVAEIYEKQRAQLGFVMEAAKCFTARPDLLPIYTEFSDRIRAGFSLGLREWRLITLIAAKHIPSTYCSHVYGKQLADDLGSKEAVLAVQRDFRAAGLSDRDVAMLTYAEKIARDASQVSPTDIANLRQVGFSDQQICDIALCASFRCFVSRFFDAMGAGTEAVFIDDDDEFRATMSVGRPL</sequence>
<dbReference type="PANTHER" id="PTHR35446">
    <property type="entry name" value="SI:CH211-175M2.5"/>
    <property type="match status" value="1"/>
</dbReference>
<gene>
    <name evidence="1" type="ORF">MicloDRAFT_00062390</name>
</gene>
<evidence type="ECO:0000313" key="2">
    <source>
        <dbReference type="Proteomes" id="UP000003947"/>
    </source>
</evidence>
<evidence type="ECO:0000313" key="1">
    <source>
        <dbReference type="EMBL" id="EIM25512.1"/>
    </source>
</evidence>
<dbReference type="EMBL" id="JH660647">
    <property type="protein sequence ID" value="EIM25512.1"/>
    <property type="molecule type" value="Genomic_DNA"/>
</dbReference>
<dbReference type="SUPFAM" id="SSF69118">
    <property type="entry name" value="AhpD-like"/>
    <property type="match status" value="1"/>
</dbReference>
<dbReference type="OrthoDB" id="9810664at2"/>
<dbReference type="Proteomes" id="UP000003947">
    <property type="component" value="Unassembled WGS sequence"/>
</dbReference>
<dbReference type="eggNOG" id="COG2128">
    <property type="taxonomic scope" value="Bacteria"/>
</dbReference>
<organism evidence="1 2">
    <name type="scientific">Microvirga lotononidis</name>
    <dbReference type="NCBI Taxonomy" id="864069"/>
    <lineage>
        <taxon>Bacteria</taxon>
        <taxon>Pseudomonadati</taxon>
        <taxon>Pseudomonadota</taxon>
        <taxon>Alphaproteobacteria</taxon>
        <taxon>Hyphomicrobiales</taxon>
        <taxon>Methylobacteriaceae</taxon>
        <taxon>Microvirga</taxon>
    </lineage>
</organism>
<dbReference type="PATRIC" id="fig|864069.3.peg.6677"/>
<reference evidence="1 2" key="1">
    <citation type="submission" date="2012-02" db="EMBL/GenBank/DDBJ databases">
        <title>Improved High-Quality Draft sequence of Microvirga sp. WSM3557.</title>
        <authorList>
            <consortium name="US DOE Joint Genome Institute"/>
            <person name="Lucas S."/>
            <person name="Han J."/>
            <person name="Lapidus A."/>
            <person name="Cheng J.-F."/>
            <person name="Goodwin L."/>
            <person name="Pitluck S."/>
            <person name="Peters L."/>
            <person name="Zhang X."/>
            <person name="Detter J.C."/>
            <person name="Han C."/>
            <person name="Tapia R."/>
            <person name="Land M."/>
            <person name="Hauser L."/>
            <person name="Kyrpides N."/>
            <person name="Ivanova N."/>
            <person name="Pagani I."/>
            <person name="Brau L."/>
            <person name="Yates R."/>
            <person name="O'Hara G."/>
            <person name="Rui T."/>
            <person name="Howieson J."/>
            <person name="Reeve W."/>
            <person name="Woyke T."/>
        </authorList>
    </citation>
    <scope>NUCLEOTIDE SEQUENCE [LARGE SCALE GENOMIC DNA]</scope>
    <source>
        <strain evidence="1 2">WSM3557</strain>
    </source>
</reference>